<dbReference type="Gene3D" id="2.102.10.10">
    <property type="entry name" value="Rieske [2Fe-2S] iron-sulphur domain"/>
    <property type="match status" value="1"/>
</dbReference>
<comment type="caution">
    <text evidence="9">The sequence shown here is derived from an EMBL/GenBank/DDBJ whole genome shotgun (WGS) entry which is preliminary data.</text>
</comment>
<dbReference type="GO" id="GO:0051537">
    <property type="term" value="F:2 iron, 2 sulfur cluster binding"/>
    <property type="evidence" value="ECO:0007669"/>
    <property type="project" value="UniProtKB-KW"/>
</dbReference>
<dbReference type="GO" id="GO:0016705">
    <property type="term" value="F:oxidoreductase activity, acting on paired donors, with incorporation or reduction of molecular oxygen"/>
    <property type="evidence" value="ECO:0007669"/>
    <property type="project" value="UniProtKB-ARBA"/>
</dbReference>
<dbReference type="PANTHER" id="PTHR21496:SF0">
    <property type="entry name" value="RIESKE DOMAIN-CONTAINING PROTEIN"/>
    <property type="match status" value="1"/>
</dbReference>
<evidence type="ECO:0000313" key="10">
    <source>
        <dbReference type="Proteomes" id="UP001140076"/>
    </source>
</evidence>
<sequence length="289" mass="29561">MGIVTTMHRIEAAEELDPLVGRLKPIVDRIPPGRLRDLLHGVPMGHPAHPILVQVPIGAWASAVVLDLFPGTERAARLLVGVGLAAALPAAVAGAVDWSQQHERHQRTGVVHAAANGAGAALFAASALARASGRTGLGKALAVFGMGAVGAGGMLGGHIAYHLAGGATHADHVVDRLPEDWQEIGQAADFAEDTPVHARIGDIGLVVVRSGERVHVLADTCAHLGGPLSEGELSAAEGEAGTGSACITCPWHGSTFRLTDGAVVSGPATAAQPVLESEVREGVVRVRRS</sequence>
<organism evidence="9 10">
    <name type="scientific">Streptomonospora mangrovi</name>
    <dbReference type="NCBI Taxonomy" id="2883123"/>
    <lineage>
        <taxon>Bacteria</taxon>
        <taxon>Bacillati</taxon>
        <taxon>Actinomycetota</taxon>
        <taxon>Actinomycetes</taxon>
        <taxon>Streptosporangiales</taxon>
        <taxon>Nocardiopsidaceae</taxon>
        <taxon>Streptomonospora</taxon>
    </lineage>
</organism>
<keyword evidence="1" id="KW-0001">2Fe-2S</keyword>
<dbReference type="GO" id="GO:0004497">
    <property type="term" value="F:monooxygenase activity"/>
    <property type="evidence" value="ECO:0007669"/>
    <property type="project" value="UniProtKB-ARBA"/>
</dbReference>
<comment type="similarity">
    <text evidence="6">Belongs to the bacterial ring-hydroxylating dioxygenase ferredoxin component family.</text>
</comment>
<name>A0A9X3NJE7_9ACTN</name>
<keyword evidence="10" id="KW-1185">Reference proteome</keyword>
<dbReference type="SUPFAM" id="SSF50022">
    <property type="entry name" value="ISP domain"/>
    <property type="match status" value="1"/>
</dbReference>
<dbReference type="EMBL" id="JAJAQC010000008">
    <property type="protein sequence ID" value="MDA0564130.1"/>
    <property type="molecule type" value="Genomic_DNA"/>
</dbReference>
<dbReference type="PROSITE" id="PS51296">
    <property type="entry name" value="RIESKE"/>
    <property type="match status" value="1"/>
</dbReference>
<feature type="transmembrane region" description="Helical" evidence="7">
    <location>
        <begin position="141"/>
        <end position="161"/>
    </location>
</feature>
<dbReference type="PANTHER" id="PTHR21496">
    <property type="entry name" value="FERREDOXIN-RELATED"/>
    <property type="match status" value="1"/>
</dbReference>
<evidence type="ECO:0000256" key="1">
    <source>
        <dbReference type="ARBA" id="ARBA00022714"/>
    </source>
</evidence>
<dbReference type="InterPro" id="IPR017941">
    <property type="entry name" value="Rieske_2Fe-2S"/>
</dbReference>
<comment type="cofactor">
    <cofactor evidence="5">
        <name>[2Fe-2S] cluster</name>
        <dbReference type="ChEBI" id="CHEBI:190135"/>
    </cofactor>
</comment>
<keyword evidence="2" id="KW-0479">Metal-binding</keyword>
<evidence type="ECO:0000313" key="9">
    <source>
        <dbReference type="EMBL" id="MDA0564130.1"/>
    </source>
</evidence>
<evidence type="ECO:0000259" key="8">
    <source>
        <dbReference type="PROSITE" id="PS51296"/>
    </source>
</evidence>
<feature type="transmembrane region" description="Helical" evidence="7">
    <location>
        <begin position="110"/>
        <end position="129"/>
    </location>
</feature>
<keyword evidence="3" id="KW-0408">Iron</keyword>
<evidence type="ECO:0000256" key="4">
    <source>
        <dbReference type="ARBA" id="ARBA00023014"/>
    </source>
</evidence>
<evidence type="ECO:0000256" key="6">
    <source>
        <dbReference type="ARBA" id="ARBA00038001"/>
    </source>
</evidence>
<keyword evidence="4" id="KW-0411">Iron-sulfur</keyword>
<dbReference type="CDD" id="cd03467">
    <property type="entry name" value="Rieske"/>
    <property type="match status" value="1"/>
</dbReference>
<dbReference type="InterPro" id="IPR036922">
    <property type="entry name" value="Rieske_2Fe-2S_sf"/>
</dbReference>
<dbReference type="AlphaFoldDB" id="A0A9X3NJE7"/>
<feature type="domain" description="Rieske" evidence="8">
    <location>
        <begin position="182"/>
        <end position="286"/>
    </location>
</feature>
<evidence type="ECO:0000256" key="7">
    <source>
        <dbReference type="SAM" id="Phobius"/>
    </source>
</evidence>
<accession>A0A9X3NJE7</accession>
<dbReference type="RefSeq" id="WP_270071404.1">
    <property type="nucleotide sequence ID" value="NZ_JAJAQC010000008.1"/>
</dbReference>
<evidence type="ECO:0000256" key="5">
    <source>
        <dbReference type="ARBA" id="ARBA00034078"/>
    </source>
</evidence>
<keyword evidence="7" id="KW-0472">Membrane</keyword>
<keyword evidence="7" id="KW-0812">Transmembrane</keyword>
<dbReference type="Pfam" id="PF09990">
    <property type="entry name" value="DUF2231"/>
    <property type="match status" value="1"/>
</dbReference>
<evidence type="ECO:0000256" key="3">
    <source>
        <dbReference type="ARBA" id="ARBA00023004"/>
    </source>
</evidence>
<dbReference type="InterPro" id="IPR019251">
    <property type="entry name" value="DUF2231_TM"/>
</dbReference>
<gene>
    <name evidence="9" type="ORF">LG943_07285</name>
</gene>
<keyword evidence="7" id="KW-1133">Transmembrane helix</keyword>
<dbReference type="Proteomes" id="UP001140076">
    <property type="component" value="Unassembled WGS sequence"/>
</dbReference>
<dbReference type="Pfam" id="PF00355">
    <property type="entry name" value="Rieske"/>
    <property type="match status" value="1"/>
</dbReference>
<dbReference type="GO" id="GO:0046872">
    <property type="term" value="F:metal ion binding"/>
    <property type="evidence" value="ECO:0007669"/>
    <property type="project" value="UniProtKB-KW"/>
</dbReference>
<evidence type="ECO:0000256" key="2">
    <source>
        <dbReference type="ARBA" id="ARBA00022723"/>
    </source>
</evidence>
<protein>
    <submittedName>
        <fullName evidence="9">Rieske (2Fe-2S) protein</fullName>
    </submittedName>
</protein>
<proteinExistence type="inferred from homology"/>
<reference evidence="9" key="1">
    <citation type="submission" date="2021-10" db="EMBL/GenBank/DDBJ databases">
        <title>Streptomonospora sp. nov., isolated from mangrove soil.</title>
        <authorList>
            <person name="Chen X."/>
            <person name="Ge X."/>
            <person name="Liu W."/>
        </authorList>
    </citation>
    <scope>NUCLEOTIDE SEQUENCE</scope>
    <source>
        <strain evidence="9">S1-112</strain>
    </source>
</reference>
<feature type="transmembrane region" description="Helical" evidence="7">
    <location>
        <begin position="76"/>
        <end position="98"/>
    </location>
</feature>